<reference evidence="1 2" key="1">
    <citation type="submission" date="2023-08" db="EMBL/GenBank/DDBJ databases">
        <authorList>
            <person name="Girao M."/>
            <person name="Carvalho M.F."/>
        </authorList>
    </citation>
    <scope>NUCLEOTIDE SEQUENCE [LARGE SCALE GENOMIC DNA]</scope>
    <source>
        <strain evidence="1 2">CC-R104</strain>
    </source>
</reference>
<organism evidence="1 2">
    <name type="scientific">Rhodococcus chondri</name>
    <dbReference type="NCBI Taxonomy" id="3065941"/>
    <lineage>
        <taxon>Bacteria</taxon>
        <taxon>Bacillati</taxon>
        <taxon>Actinomycetota</taxon>
        <taxon>Actinomycetes</taxon>
        <taxon>Mycobacteriales</taxon>
        <taxon>Nocardiaceae</taxon>
        <taxon>Rhodococcus</taxon>
    </lineage>
</organism>
<name>A0ABU7JVY3_9NOCA</name>
<proteinExistence type="predicted"/>
<evidence type="ECO:0000313" key="2">
    <source>
        <dbReference type="Proteomes" id="UP001331936"/>
    </source>
</evidence>
<dbReference type="Proteomes" id="UP001331936">
    <property type="component" value="Unassembled WGS sequence"/>
</dbReference>
<comment type="caution">
    <text evidence="1">The sequence shown here is derived from an EMBL/GenBank/DDBJ whole genome shotgun (WGS) entry which is preliminary data.</text>
</comment>
<feature type="non-terminal residue" evidence="1">
    <location>
        <position position="1"/>
    </location>
</feature>
<evidence type="ECO:0000313" key="1">
    <source>
        <dbReference type="EMBL" id="MEE2034074.1"/>
    </source>
</evidence>
<protein>
    <submittedName>
        <fullName evidence="1">Uncharacterized protein</fullName>
    </submittedName>
</protein>
<keyword evidence="2" id="KW-1185">Reference proteome</keyword>
<dbReference type="EMBL" id="JAUZMZ010000119">
    <property type="protein sequence ID" value="MEE2034074.1"/>
    <property type="molecule type" value="Genomic_DNA"/>
</dbReference>
<sequence length="175" mass="18962">DEIRELTLGFLLGVRKRTDEESALTLARKQLTGIAGLASERIRNALGLPATLEGLATVLDIHPVFAPQQYVDRSISLEDGRIELRIGRRGGADADSAWPTLIDSDHLGPLDALVRGVDPHFTARVRSETADELIVDVVRTDTPAKEAGEVAITRFSTGADFEFADRGIPLPLIVL</sequence>
<gene>
    <name evidence="1" type="ORF">Q8814_18485</name>
</gene>
<accession>A0ABU7JVY3</accession>